<feature type="transmembrane region" description="Helical" evidence="6">
    <location>
        <begin position="39"/>
        <end position="58"/>
    </location>
</feature>
<dbReference type="EMBL" id="UYSG01000525">
    <property type="protein sequence ID" value="VDL19707.1"/>
    <property type="molecule type" value="Genomic_DNA"/>
</dbReference>
<dbReference type="InterPro" id="IPR051415">
    <property type="entry name" value="LAAT-1"/>
</dbReference>
<proteinExistence type="inferred from homology"/>
<evidence type="ECO:0000256" key="3">
    <source>
        <dbReference type="ARBA" id="ARBA00022989"/>
    </source>
</evidence>
<feature type="transmembrane region" description="Helical" evidence="6">
    <location>
        <begin position="101"/>
        <end position="119"/>
    </location>
</feature>
<evidence type="ECO:0000313" key="8">
    <source>
        <dbReference type="Proteomes" id="UP000274504"/>
    </source>
</evidence>
<dbReference type="FunFam" id="1.20.1280.290:FF:000009">
    <property type="entry name" value="PQ loop repeat family protein"/>
    <property type="match status" value="2"/>
</dbReference>
<organism evidence="9">
    <name type="scientific">Hymenolepis diminuta</name>
    <name type="common">Rat tapeworm</name>
    <dbReference type="NCBI Taxonomy" id="6216"/>
    <lineage>
        <taxon>Eukaryota</taxon>
        <taxon>Metazoa</taxon>
        <taxon>Spiralia</taxon>
        <taxon>Lophotrochozoa</taxon>
        <taxon>Platyhelminthes</taxon>
        <taxon>Cestoda</taxon>
        <taxon>Eucestoda</taxon>
        <taxon>Cyclophyllidea</taxon>
        <taxon>Hymenolepididae</taxon>
        <taxon>Hymenolepis</taxon>
    </lineage>
</organism>
<dbReference type="GO" id="GO:0098852">
    <property type="term" value="C:lytic vacuole membrane"/>
    <property type="evidence" value="ECO:0007669"/>
    <property type="project" value="UniProtKB-ARBA"/>
</dbReference>
<evidence type="ECO:0000256" key="1">
    <source>
        <dbReference type="ARBA" id="ARBA00004141"/>
    </source>
</evidence>
<dbReference type="PANTHER" id="PTHR16201">
    <property type="entry name" value="SEVEN TRANSMEMBRANE PROTEIN 1-RELATED"/>
    <property type="match status" value="1"/>
</dbReference>
<evidence type="ECO:0000313" key="7">
    <source>
        <dbReference type="EMBL" id="VDL19707.1"/>
    </source>
</evidence>
<evidence type="ECO:0000256" key="6">
    <source>
        <dbReference type="SAM" id="Phobius"/>
    </source>
</evidence>
<comment type="subcellular location">
    <subcellularLocation>
        <location evidence="1">Membrane</location>
        <topology evidence="1">Multi-pass membrane protein</topology>
    </subcellularLocation>
</comment>
<reference evidence="7 8" key="2">
    <citation type="submission" date="2018-11" db="EMBL/GenBank/DDBJ databases">
        <authorList>
            <consortium name="Pathogen Informatics"/>
        </authorList>
    </citation>
    <scope>NUCLEOTIDE SEQUENCE [LARGE SCALE GENOMIC DNA]</scope>
</reference>
<evidence type="ECO:0000256" key="2">
    <source>
        <dbReference type="ARBA" id="ARBA00022692"/>
    </source>
</evidence>
<evidence type="ECO:0000256" key="4">
    <source>
        <dbReference type="ARBA" id="ARBA00023136"/>
    </source>
</evidence>
<accession>A0A158QD05</accession>
<feature type="transmembrane region" description="Helical" evidence="6">
    <location>
        <begin position="70"/>
        <end position="95"/>
    </location>
</feature>
<sequence length="633" mass="70747">MATATYAPGSLEAECPGGLDWAWYGLGECIRSDRDKASIAFGIMSIICWVIFGLPQIIENIKKKIPDAAVSVFLLLFWLLGDSLNFIGTFLTYQLFLQKLLAGYTVCIDIVLFAQYVYYKHRNKKIQELGGFDMSSLDEKTESSEKTTKNGKVLIAVLLGVTGVGILSLGGDQPSMAAVSSEYGTRRLLQSDESVNSFANFLPSVGEKIGYAFGWISFCMYCCGRSHQIYLNWRRKSTEGLSMYLFIMAVLGNTFYSCQIFIKSIDALFVVTSLPWILGSLGMLVFDFIVSRQIQKKTMQTFLMSQVFLQQTMNTTGVTPKPGTLEAECPGGVDWAFYVLGECIRNSRDKVSIAFGILAICAWLLFALPQIIENYRKKIPDAAVSEFLLIFWILGDSLNFIGALMTNQLFFQKALAVYTVIIDLILTGQFYYYRWIHRRNIKREIQIAESSEVPNAAGGKVLAGVMVSCVALCAVPFALPISQTSSMSIVGASSYAPRRLFESPVENPLTNFLLTTEEKIGYIFGWISTIMYALGRVHQIYVNWKRKSTDGLSFYFFFLAVLGNTFYSCQIFIKSLAPLHLMNSLPWILGSIGILVFDVVILIQFFMYRGRIAVNDPENMCKDSDVDASSNGK</sequence>
<dbReference type="OrthoDB" id="8048523at2759"/>
<dbReference type="GO" id="GO:0015174">
    <property type="term" value="F:basic amino acid transmembrane transporter activity"/>
    <property type="evidence" value="ECO:0007669"/>
    <property type="project" value="TreeGrafter"/>
</dbReference>
<reference evidence="9" key="1">
    <citation type="submission" date="2016-04" db="UniProtKB">
        <authorList>
            <consortium name="WormBaseParasite"/>
        </authorList>
    </citation>
    <scope>IDENTIFICATION</scope>
</reference>
<dbReference type="InterPro" id="IPR006603">
    <property type="entry name" value="PQ-loop_rpt"/>
</dbReference>
<keyword evidence="2 6" id="KW-0812">Transmembrane</keyword>
<name>A0A158QD05_HYMDI</name>
<feature type="transmembrane region" description="Helical" evidence="6">
    <location>
        <begin position="461"/>
        <end position="479"/>
    </location>
</feature>
<dbReference type="WBParaSite" id="HDID_0000224501-mRNA-1">
    <property type="protein sequence ID" value="HDID_0000224501-mRNA-1"/>
    <property type="gene ID" value="HDID_0000224501"/>
</dbReference>
<feature type="transmembrane region" description="Helical" evidence="6">
    <location>
        <begin position="585"/>
        <end position="608"/>
    </location>
</feature>
<dbReference type="STRING" id="6216.A0A158QD05"/>
<dbReference type="Pfam" id="PF04193">
    <property type="entry name" value="PQ-loop"/>
    <property type="match status" value="4"/>
</dbReference>
<dbReference type="PANTHER" id="PTHR16201:SF34">
    <property type="entry name" value="LYSOSOMAL AMINO ACID TRANSPORTER 1"/>
    <property type="match status" value="1"/>
</dbReference>
<feature type="transmembrane region" description="Helical" evidence="6">
    <location>
        <begin position="353"/>
        <end position="372"/>
    </location>
</feature>
<evidence type="ECO:0000313" key="9">
    <source>
        <dbReference type="WBParaSite" id="HDID_0000224501-mRNA-1"/>
    </source>
</evidence>
<dbReference type="AlphaFoldDB" id="A0A158QD05"/>
<dbReference type="Proteomes" id="UP000274504">
    <property type="component" value="Unassembled WGS sequence"/>
</dbReference>
<keyword evidence="3 6" id="KW-1133">Transmembrane helix</keyword>
<comment type="similarity">
    <text evidence="5">Belongs to the laat-1 family.</text>
</comment>
<gene>
    <name evidence="7" type="ORF">HDID_LOCUS2246</name>
</gene>
<keyword evidence="4 6" id="KW-0472">Membrane</keyword>
<dbReference type="Gene3D" id="1.20.1280.290">
    <property type="match status" value="4"/>
</dbReference>
<feature type="transmembrane region" description="Helical" evidence="6">
    <location>
        <begin position="153"/>
        <end position="171"/>
    </location>
</feature>
<evidence type="ECO:0000256" key="5">
    <source>
        <dbReference type="ARBA" id="ARBA00038039"/>
    </source>
</evidence>
<feature type="transmembrane region" description="Helical" evidence="6">
    <location>
        <begin position="268"/>
        <end position="290"/>
    </location>
</feature>
<feature type="transmembrane region" description="Helical" evidence="6">
    <location>
        <begin position="243"/>
        <end position="262"/>
    </location>
</feature>
<dbReference type="SMART" id="SM00679">
    <property type="entry name" value="CTNS"/>
    <property type="match status" value="4"/>
</dbReference>
<protein>
    <submittedName>
        <fullName evidence="9">Lysosomal amino acid transporter 1 homolog</fullName>
    </submittedName>
</protein>
<feature type="transmembrane region" description="Helical" evidence="6">
    <location>
        <begin position="554"/>
        <end position="573"/>
    </location>
</feature>
<feature type="transmembrane region" description="Helical" evidence="6">
    <location>
        <begin position="415"/>
        <end position="433"/>
    </location>
</feature>